<dbReference type="PANTHER" id="PTHR21666:SF270">
    <property type="entry name" value="MUREIN HYDROLASE ACTIVATOR ENVC"/>
    <property type="match status" value="1"/>
</dbReference>
<feature type="region of interest" description="Disordered" evidence="1">
    <location>
        <begin position="127"/>
        <end position="155"/>
    </location>
</feature>
<dbReference type="OrthoDB" id="5244067at2"/>
<dbReference type="InterPro" id="IPR050570">
    <property type="entry name" value="Cell_wall_metabolism_enzyme"/>
</dbReference>
<name>A0A1I5DZI3_9ACTN</name>
<feature type="compositionally biased region" description="Basic and acidic residues" evidence="1">
    <location>
        <begin position="1"/>
        <end position="10"/>
    </location>
</feature>
<feature type="compositionally biased region" description="Polar residues" evidence="1">
    <location>
        <begin position="43"/>
        <end position="58"/>
    </location>
</feature>
<dbReference type="Gene3D" id="2.70.70.10">
    <property type="entry name" value="Glucose Permease (Domain IIA)"/>
    <property type="match status" value="1"/>
</dbReference>
<feature type="compositionally biased region" description="Pro residues" evidence="1">
    <location>
        <begin position="65"/>
        <end position="77"/>
    </location>
</feature>
<dbReference type="AlphaFoldDB" id="A0A1I5DZI3"/>
<dbReference type="Pfam" id="PF01551">
    <property type="entry name" value="Peptidase_M23"/>
    <property type="match status" value="1"/>
</dbReference>
<dbReference type="CDD" id="cd12797">
    <property type="entry name" value="M23_peptidase"/>
    <property type="match status" value="1"/>
</dbReference>
<dbReference type="InterPro" id="IPR011055">
    <property type="entry name" value="Dup_hybrid_motif"/>
</dbReference>
<dbReference type="GO" id="GO:0004222">
    <property type="term" value="F:metalloendopeptidase activity"/>
    <property type="evidence" value="ECO:0007669"/>
    <property type="project" value="TreeGrafter"/>
</dbReference>
<dbReference type="PANTHER" id="PTHR21666">
    <property type="entry name" value="PEPTIDASE-RELATED"/>
    <property type="match status" value="1"/>
</dbReference>
<gene>
    <name evidence="3" type="ORF">SAMN05660359_01185</name>
</gene>
<accession>A0A1I5DZI3</accession>
<dbReference type="InterPro" id="IPR016047">
    <property type="entry name" value="M23ase_b-sheet_dom"/>
</dbReference>
<organism evidence="3 4">
    <name type="scientific">Geodermatophilus obscurus</name>
    <dbReference type="NCBI Taxonomy" id="1861"/>
    <lineage>
        <taxon>Bacteria</taxon>
        <taxon>Bacillati</taxon>
        <taxon>Actinomycetota</taxon>
        <taxon>Actinomycetes</taxon>
        <taxon>Geodermatophilales</taxon>
        <taxon>Geodermatophilaceae</taxon>
        <taxon>Geodermatophilus</taxon>
    </lineage>
</organism>
<feature type="compositionally biased region" description="Basic residues" evidence="1">
    <location>
        <begin position="142"/>
        <end position="155"/>
    </location>
</feature>
<protein>
    <submittedName>
        <fullName evidence="3">Murein DD-endopeptidase MepM and murein hydrolase activator NlpD, contain LysM domain</fullName>
    </submittedName>
</protein>
<sequence>MTELHPDRLLEGGTAPHPTAAGSSRRASAASPDRRRAPAGTAAQHTPPQRRQGETSPTGEAVHPAPAPRPRPTPYPRPAAGLEVRAVVVGDPGTRDDPEPPVTAVADATDLVVAADAQALAAVTAAAGPAHGDDAEPVPGLRSRRPVSRAPRPPRRRPAWYLAAALVGAVGLGASAAGDHVARADGPEPVSASVSVAEELGIGGSDLSAPAEAATLRSDAVLLGEVTASRTAREAEEAAAAQAQAEADRVAAEAAAAAAAEAARPRTVLPVAGGRLTSTFGPRWGNLHAGIDLAAPMLTPEYAAADGVVLEAGPASGYGNVVYIQHENGDVTVYGHMEQILVQPGQVVRAGDTIALLGNRGQSTGPHLHFEVIVGGPGGQKVDPVPWLQERGLAV</sequence>
<evidence type="ECO:0000313" key="4">
    <source>
        <dbReference type="Proteomes" id="UP000183642"/>
    </source>
</evidence>
<reference evidence="4" key="1">
    <citation type="submission" date="2016-10" db="EMBL/GenBank/DDBJ databases">
        <authorList>
            <person name="Varghese N."/>
            <person name="Submissions S."/>
        </authorList>
    </citation>
    <scope>NUCLEOTIDE SEQUENCE [LARGE SCALE GENOMIC DNA]</scope>
    <source>
        <strain evidence="4">DSM 43161</strain>
    </source>
</reference>
<evidence type="ECO:0000259" key="2">
    <source>
        <dbReference type="Pfam" id="PF01551"/>
    </source>
</evidence>
<keyword evidence="4" id="KW-1185">Reference proteome</keyword>
<evidence type="ECO:0000256" key="1">
    <source>
        <dbReference type="SAM" id="MobiDB-lite"/>
    </source>
</evidence>
<feature type="domain" description="M23ase beta-sheet core" evidence="2">
    <location>
        <begin position="287"/>
        <end position="384"/>
    </location>
</feature>
<dbReference type="EMBL" id="FOWE01000002">
    <property type="protein sequence ID" value="SFO04684.1"/>
    <property type="molecule type" value="Genomic_DNA"/>
</dbReference>
<proteinExistence type="predicted"/>
<dbReference type="Proteomes" id="UP000183642">
    <property type="component" value="Unassembled WGS sequence"/>
</dbReference>
<feature type="region of interest" description="Disordered" evidence="1">
    <location>
        <begin position="1"/>
        <end position="101"/>
    </location>
</feature>
<dbReference type="SUPFAM" id="SSF51261">
    <property type="entry name" value="Duplicated hybrid motif"/>
    <property type="match status" value="1"/>
</dbReference>
<keyword evidence="3" id="KW-0378">Hydrolase</keyword>
<evidence type="ECO:0000313" key="3">
    <source>
        <dbReference type="EMBL" id="SFO04684.1"/>
    </source>
</evidence>
<feature type="compositionally biased region" description="Low complexity" evidence="1">
    <location>
        <begin position="20"/>
        <end position="31"/>
    </location>
</feature>